<dbReference type="AlphaFoldDB" id="A0A7L5DSE3"/>
<evidence type="ECO:0008006" key="4">
    <source>
        <dbReference type="Google" id="ProtNLM"/>
    </source>
</evidence>
<organism evidence="2 3">
    <name type="scientific">Spirosoma rhododendri</name>
    <dbReference type="NCBI Taxonomy" id="2728024"/>
    <lineage>
        <taxon>Bacteria</taxon>
        <taxon>Pseudomonadati</taxon>
        <taxon>Bacteroidota</taxon>
        <taxon>Cytophagia</taxon>
        <taxon>Cytophagales</taxon>
        <taxon>Cytophagaceae</taxon>
        <taxon>Spirosoma</taxon>
    </lineage>
</organism>
<protein>
    <recommendedName>
        <fullName evidence="4">Coproporphyrinogen III oxidase</fullName>
    </recommendedName>
</protein>
<reference evidence="2 3" key="1">
    <citation type="submission" date="2020-04" db="EMBL/GenBank/DDBJ databases">
        <title>Genome sequencing of novel species.</title>
        <authorList>
            <person name="Heo J."/>
            <person name="Kim S.-J."/>
            <person name="Kim J.-S."/>
            <person name="Hong S.-B."/>
            <person name="Kwon S.-W."/>
        </authorList>
    </citation>
    <scope>NUCLEOTIDE SEQUENCE [LARGE SCALE GENOMIC DNA]</scope>
    <source>
        <strain evidence="2 3">CJU-R4</strain>
    </source>
</reference>
<name>A0A7L5DSE3_9BACT</name>
<keyword evidence="1" id="KW-0732">Signal</keyword>
<dbReference type="PROSITE" id="PS51257">
    <property type="entry name" value="PROKAR_LIPOPROTEIN"/>
    <property type="match status" value="1"/>
</dbReference>
<evidence type="ECO:0000256" key="1">
    <source>
        <dbReference type="SAM" id="SignalP"/>
    </source>
</evidence>
<gene>
    <name evidence="2" type="ORF">HH216_20485</name>
</gene>
<accession>A0A7L5DSE3</accession>
<dbReference type="Proteomes" id="UP000501128">
    <property type="component" value="Chromosome"/>
</dbReference>
<dbReference type="RefSeq" id="WP_169552491.1">
    <property type="nucleotide sequence ID" value="NZ_CP051677.1"/>
</dbReference>
<keyword evidence="3" id="KW-1185">Reference proteome</keyword>
<feature type="chain" id="PRO_5029445470" description="Coproporphyrinogen III oxidase" evidence="1">
    <location>
        <begin position="19"/>
        <end position="66"/>
    </location>
</feature>
<dbReference type="KEGG" id="srho:HH216_20485"/>
<feature type="signal peptide" evidence="1">
    <location>
        <begin position="1"/>
        <end position="18"/>
    </location>
</feature>
<proteinExistence type="predicted"/>
<sequence>MKSFVKSTLFFAVMLSMAVGCQSKKTESSAATTDTATIVESETVVSGDSAMMMTDTTKVVMPDSTK</sequence>
<evidence type="ECO:0000313" key="3">
    <source>
        <dbReference type="Proteomes" id="UP000501128"/>
    </source>
</evidence>
<evidence type="ECO:0000313" key="2">
    <source>
        <dbReference type="EMBL" id="QJD80532.1"/>
    </source>
</evidence>
<dbReference type="EMBL" id="CP051677">
    <property type="protein sequence ID" value="QJD80532.1"/>
    <property type="molecule type" value="Genomic_DNA"/>
</dbReference>